<name>A0A8H7YZD2_AJECA</name>
<dbReference type="EMBL" id="JAEVHI010000002">
    <property type="protein sequence ID" value="KAG5299138.1"/>
    <property type="molecule type" value="Genomic_DNA"/>
</dbReference>
<dbReference type="VEuPathDB" id="FungiDB:I7I52_09340"/>
<evidence type="ECO:0000313" key="2">
    <source>
        <dbReference type="Proteomes" id="UP000670092"/>
    </source>
</evidence>
<evidence type="ECO:0000313" key="1">
    <source>
        <dbReference type="EMBL" id="KAG5299138.1"/>
    </source>
</evidence>
<gene>
    <name evidence="1" type="ORF">I7I52_09340</name>
</gene>
<proteinExistence type="predicted"/>
<comment type="caution">
    <text evidence="1">The sequence shown here is derived from an EMBL/GenBank/DDBJ whole genome shotgun (WGS) entry which is preliminary data.</text>
</comment>
<reference evidence="1 2" key="1">
    <citation type="submission" date="2021-01" db="EMBL/GenBank/DDBJ databases">
        <title>Chromosome-level genome assembly of a human fungal pathogen reveals clustering of transcriptionally co-regulated genes.</title>
        <authorList>
            <person name="Voorhies M."/>
            <person name="Cohen S."/>
            <person name="Shea T.P."/>
            <person name="Petrus S."/>
            <person name="Munoz J.F."/>
            <person name="Poplawski S."/>
            <person name="Goldman W.E."/>
            <person name="Michael T."/>
            <person name="Cuomo C.A."/>
            <person name="Sil A."/>
            <person name="Beyhan S."/>
        </authorList>
    </citation>
    <scope>NUCLEOTIDE SEQUENCE [LARGE SCALE GENOMIC DNA]</scope>
    <source>
        <strain evidence="1 2">G184AR</strain>
    </source>
</reference>
<accession>A0A8H7YZD2</accession>
<sequence length="111" mass="12022">MSTSRHSGRDIPGTISAVKSPFHYAVQFRGQVTTTCTVALQAIEQGPFGAGNCRLGLFWPPTLHIWLAVHHVTNRVKGTSGNVSRLKTASEEIQSSAVCVRLSRSLISLSF</sequence>
<protein>
    <submittedName>
        <fullName evidence="1">Uncharacterized protein</fullName>
    </submittedName>
</protein>
<dbReference type="Proteomes" id="UP000670092">
    <property type="component" value="Unassembled WGS sequence"/>
</dbReference>
<dbReference type="AlphaFoldDB" id="A0A8H7YZD2"/>
<organism evidence="1 2">
    <name type="scientific">Ajellomyces capsulatus</name>
    <name type="common">Darling's disease fungus</name>
    <name type="synonym">Histoplasma capsulatum</name>
    <dbReference type="NCBI Taxonomy" id="5037"/>
    <lineage>
        <taxon>Eukaryota</taxon>
        <taxon>Fungi</taxon>
        <taxon>Dikarya</taxon>
        <taxon>Ascomycota</taxon>
        <taxon>Pezizomycotina</taxon>
        <taxon>Eurotiomycetes</taxon>
        <taxon>Eurotiomycetidae</taxon>
        <taxon>Onygenales</taxon>
        <taxon>Ajellomycetaceae</taxon>
        <taxon>Histoplasma</taxon>
    </lineage>
</organism>